<dbReference type="eggNOG" id="ENOG502T8UB">
    <property type="taxonomic scope" value="Eukaryota"/>
</dbReference>
<accession>B4JJ17</accession>
<name>B4JJ17_DROGR</name>
<organism evidence="2">
    <name type="scientific">Drosophila grimshawi</name>
    <name type="common">Hawaiian fruit fly</name>
    <name type="synonym">Idiomyia grimshawi</name>
    <dbReference type="NCBI Taxonomy" id="7222"/>
    <lineage>
        <taxon>Eukaryota</taxon>
        <taxon>Metazoa</taxon>
        <taxon>Ecdysozoa</taxon>
        <taxon>Arthropoda</taxon>
        <taxon>Hexapoda</taxon>
        <taxon>Insecta</taxon>
        <taxon>Pterygota</taxon>
        <taxon>Neoptera</taxon>
        <taxon>Endopterygota</taxon>
        <taxon>Diptera</taxon>
        <taxon>Brachycera</taxon>
        <taxon>Muscomorpha</taxon>
        <taxon>Ephydroidea</taxon>
        <taxon>Drosophilidae</taxon>
        <taxon>Drosophila</taxon>
        <taxon>Hawaiian Drosophila</taxon>
    </lineage>
</organism>
<dbReference type="Proteomes" id="UP000001070">
    <property type="component" value="Unassembled WGS sequence"/>
</dbReference>
<dbReference type="HOGENOM" id="CLU_1788849_0_0_1"/>
<dbReference type="OMA" id="GNCYKQH"/>
<protein>
    <submittedName>
        <fullName evidence="1">GH12356</fullName>
    </submittedName>
</protein>
<dbReference type="EMBL" id="CH916370">
    <property type="protein sequence ID" value="EDV99569.1"/>
    <property type="molecule type" value="Genomic_DNA"/>
</dbReference>
<keyword evidence="2" id="KW-1185">Reference proteome</keyword>
<gene>
    <name evidence="1" type="primary">Dgri\GH12356</name>
    <name evidence="1" type="ORF">Dgri_GH12356</name>
</gene>
<evidence type="ECO:0000313" key="1">
    <source>
        <dbReference type="EMBL" id="EDV99569.1"/>
    </source>
</evidence>
<dbReference type="AlphaFoldDB" id="B4JJ17"/>
<proteinExistence type="predicted"/>
<dbReference type="InParanoid" id="B4JJ17"/>
<dbReference type="PhylomeDB" id="B4JJ17"/>
<sequence length="145" mass="16104">MRIFVGCPLFALCFKRHLDDEQTLADLFEQQPPTHSKVEQPEPETVVGQRLQLEPEPESEPELTTNTIRARDAAALTKRGSHSPARLEELNICADVHPNRLPAELMRAASPVGGATERYSSAAIKNEIEIYSDVELGNGALYFAY</sequence>
<evidence type="ECO:0000313" key="2">
    <source>
        <dbReference type="Proteomes" id="UP000001070"/>
    </source>
</evidence>
<reference evidence="1 2" key="1">
    <citation type="journal article" date="2007" name="Nature">
        <title>Evolution of genes and genomes on the Drosophila phylogeny.</title>
        <authorList>
            <consortium name="Drosophila 12 Genomes Consortium"/>
            <person name="Clark A.G."/>
            <person name="Eisen M.B."/>
            <person name="Smith D.R."/>
            <person name="Bergman C.M."/>
            <person name="Oliver B."/>
            <person name="Markow T.A."/>
            <person name="Kaufman T.C."/>
            <person name="Kellis M."/>
            <person name="Gelbart W."/>
            <person name="Iyer V.N."/>
            <person name="Pollard D.A."/>
            <person name="Sackton T.B."/>
            <person name="Larracuente A.M."/>
            <person name="Singh N.D."/>
            <person name="Abad J.P."/>
            <person name="Abt D.N."/>
            <person name="Adryan B."/>
            <person name="Aguade M."/>
            <person name="Akashi H."/>
            <person name="Anderson W.W."/>
            <person name="Aquadro C.F."/>
            <person name="Ardell D.H."/>
            <person name="Arguello R."/>
            <person name="Artieri C.G."/>
            <person name="Barbash D.A."/>
            <person name="Barker D."/>
            <person name="Barsanti P."/>
            <person name="Batterham P."/>
            <person name="Batzoglou S."/>
            <person name="Begun D."/>
            <person name="Bhutkar A."/>
            <person name="Blanco E."/>
            <person name="Bosak S.A."/>
            <person name="Bradley R.K."/>
            <person name="Brand A.D."/>
            <person name="Brent M.R."/>
            <person name="Brooks A.N."/>
            <person name="Brown R.H."/>
            <person name="Butlin R.K."/>
            <person name="Caggese C."/>
            <person name="Calvi B.R."/>
            <person name="Bernardo de Carvalho A."/>
            <person name="Caspi A."/>
            <person name="Castrezana S."/>
            <person name="Celniker S.E."/>
            <person name="Chang J.L."/>
            <person name="Chapple C."/>
            <person name="Chatterji S."/>
            <person name="Chinwalla A."/>
            <person name="Civetta A."/>
            <person name="Clifton S.W."/>
            <person name="Comeron J.M."/>
            <person name="Costello J.C."/>
            <person name="Coyne J.A."/>
            <person name="Daub J."/>
            <person name="David R.G."/>
            <person name="Delcher A.L."/>
            <person name="Delehaunty K."/>
            <person name="Do C.B."/>
            <person name="Ebling H."/>
            <person name="Edwards K."/>
            <person name="Eickbush T."/>
            <person name="Evans J.D."/>
            <person name="Filipski A."/>
            <person name="Findeiss S."/>
            <person name="Freyhult E."/>
            <person name="Fulton L."/>
            <person name="Fulton R."/>
            <person name="Garcia A.C."/>
            <person name="Gardiner A."/>
            <person name="Garfield D.A."/>
            <person name="Garvin B.E."/>
            <person name="Gibson G."/>
            <person name="Gilbert D."/>
            <person name="Gnerre S."/>
            <person name="Godfrey J."/>
            <person name="Good R."/>
            <person name="Gotea V."/>
            <person name="Gravely B."/>
            <person name="Greenberg A.J."/>
            <person name="Griffiths-Jones S."/>
            <person name="Gross S."/>
            <person name="Guigo R."/>
            <person name="Gustafson E.A."/>
            <person name="Haerty W."/>
            <person name="Hahn M.W."/>
            <person name="Halligan D.L."/>
            <person name="Halpern A.L."/>
            <person name="Halter G.M."/>
            <person name="Han M.V."/>
            <person name="Heger A."/>
            <person name="Hillier L."/>
            <person name="Hinrichs A.S."/>
            <person name="Holmes I."/>
            <person name="Hoskins R.A."/>
            <person name="Hubisz M.J."/>
            <person name="Hultmark D."/>
            <person name="Huntley M.A."/>
            <person name="Jaffe D.B."/>
            <person name="Jagadeeshan S."/>
            <person name="Jeck W.R."/>
            <person name="Johnson J."/>
            <person name="Jones C.D."/>
            <person name="Jordan W.C."/>
            <person name="Karpen G.H."/>
            <person name="Kataoka E."/>
            <person name="Keightley P.D."/>
            <person name="Kheradpour P."/>
            <person name="Kirkness E.F."/>
            <person name="Koerich L.B."/>
            <person name="Kristiansen K."/>
            <person name="Kudrna D."/>
            <person name="Kulathinal R.J."/>
            <person name="Kumar S."/>
            <person name="Kwok R."/>
            <person name="Lander E."/>
            <person name="Langley C.H."/>
            <person name="Lapoint R."/>
            <person name="Lazzaro B.P."/>
            <person name="Lee S.J."/>
            <person name="Levesque L."/>
            <person name="Li R."/>
            <person name="Lin C.F."/>
            <person name="Lin M.F."/>
            <person name="Lindblad-Toh K."/>
            <person name="Llopart A."/>
            <person name="Long M."/>
            <person name="Low L."/>
            <person name="Lozovsky E."/>
            <person name="Lu J."/>
            <person name="Luo M."/>
            <person name="Machado C.A."/>
            <person name="Makalowski W."/>
            <person name="Marzo M."/>
            <person name="Matsuda M."/>
            <person name="Matzkin L."/>
            <person name="McAllister B."/>
            <person name="McBride C.S."/>
            <person name="McKernan B."/>
            <person name="McKernan K."/>
            <person name="Mendez-Lago M."/>
            <person name="Minx P."/>
            <person name="Mollenhauer M.U."/>
            <person name="Montooth K."/>
            <person name="Mount S.M."/>
            <person name="Mu X."/>
            <person name="Myers E."/>
            <person name="Negre B."/>
            <person name="Newfeld S."/>
            <person name="Nielsen R."/>
            <person name="Noor M.A."/>
            <person name="O'Grady P."/>
            <person name="Pachter L."/>
            <person name="Papaceit M."/>
            <person name="Parisi M.J."/>
            <person name="Parisi M."/>
            <person name="Parts L."/>
            <person name="Pedersen J.S."/>
            <person name="Pesole G."/>
            <person name="Phillippy A.M."/>
            <person name="Ponting C.P."/>
            <person name="Pop M."/>
            <person name="Porcelli D."/>
            <person name="Powell J.R."/>
            <person name="Prohaska S."/>
            <person name="Pruitt K."/>
            <person name="Puig M."/>
            <person name="Quesneville H."/>
            <person name="Ram K.R."/>
            <person name="Rand D."/>
            <person name="Rasmussen M.D."/>
            <person name="Reed L.K."/>
            <person name="Reenan R."/>
            <person name="Reily A."/>
            <person name="Remington K.A."/>
            <person name="Rieger T.T."/>
            <person name="Ritchie M.G."/>
            <person name="Robin C."/>
            <person name="Rogers Y.H."/>
            <person name="Rohde C."/>
            <person name="Rozas J."/>
            <person name="Rubenfield M.J."/>
            <person name="Ruiz A."/>
            <person name="Russo S."/>
            <person name="Salzberg S.L."/>
            <person name="Sanchez-Gracia A."/>
            <person name="Saranga D.J."/>
            <person name="Sato H."/>
            <person name="Schaeffer S.W."/>
            <person name="Schatz M.C."/>
            <person name="Schlenke T."/>
            <person name="Schwartz R."/>
            <person name="Segarra C."/>
            <person name="Singh R.S."/>
            <person name="Sirot L."/>
            <person name="Sirota M."/>
            <person name="Sisneros N.B."/>
            <person name="Smith C.D."/>
            <person name="Smith T.F."/>
            <person name="Spieth J."/>
            <person name="Stage D.E."/>
            <person name="Stark A."/>
            <person name="Stephan W."/>
            <person name="Strausberg R.L."/>
            <person name="Strempel S."/>
            <person name="Sturgill D."/>
            <person name="Sutton G."/>
            <person name="Sutton G.G."/>
            <person name="Tao W."/>
            <person name="Teichmann S."/>
            <person name="Tobari Y.N."/>
            <person name="Tomimura Y."/>
            <person name="Tsolas J.M."/>
            <person name="Valente V.L."/>
            <person name="Venter E."/>
            <person name="Venter J.C."/>
            <person name="Vicario S."/>
            <person name="Vieira F.G."/>
            <person name="Vilella A.J."/>
            <person name="Villasante A."/>
            <person name="Walenz B."/>
            <person name="Wang J."/>
            <person name="Wasserman M."/>
            <person name="Watts T."/>
            <person name="Wilson D."/>
            <person name="Wilson R.K."/>
            <person name="Wing R.A."/>
            <person name="Wolfner M.F."/>
            <person name="Wong A."/>
            <person name="Wong G.K."/>
            <person name="Wu C.I."/>
            <person name="Wu G."/>
            <person name="Yamamoto D."/>
            <person name="Yang H.P."/>
            <person name="Yang S.P."/>
            <person name="Yorke J.A."/>
            <person name="Yoshida K."/>
            <person name="Zdobnov E."/>
            <person name="Zhang P."/>
            <person name="Zhang Y."/>
            <person name="Zimin A.V."/>
            <person name="Baldwin J."/>
            <person name="Abdouelleil A."/>
            <person name="Abdulkadir J."/>
            <person name="Abebe A."/>
            <person name="Abera B."/>
            <person name="Abreu J."/>
            <person name="Acer S.C."/>
            <person name="Aftuck L."/>
            <person name="Alexander A."/>
            <person name="An P."/>
            <person name="Anderson E."/>
            <person name="Anderson S."/>
            <person name="Arachi H."/>
            <person name="Azer M."/>
            <person name="Bachantsang P."/>
            <person name="Barry A."/>
            <person name="Bayul T."/>
            <person name="Berlin A."/>
            <person name="Bessette D."/>
            <person name="Bloom T."/>
            <person name="Blye J."/>
            <person name="Boguslavskiy L."/>
            <person name="Bonnet C."/>
            <person name="Boukhgalter B."/>
            <person name="Bourzgui I."/>
            <person name="Brown A."/>
            <person name="Cahill P."/>
            <person name="Channer S."/>
            <person name="Cheshatsang Y."/>
            <person name="Chuda L."/>
            <person name="Citroen M."/>
            <person name="Collymore A."/>
            <person name="Cooke P."/>
            <person name="Costello M."/>
            <person name="D'Aco K."/>
            <person name="Daza R."/>
            <person name="De Haan G."/>
            <person name="DeGray S."/>
            <person name="DeMaso C."/>
            <person name="Dhargay N."/>
            <person name="Dooley K."/>
            <person name="Dooley E."/>
            <person name="Doricent M."/>
            <person name="Dorje P."/>
            <person name="Dorjee K."/>
            <person name="Dupes A."/>
            <person name="Elong R."/>
            <person name="Falk J."/>
            <person name="Farina A."/>
            <person name="Faro S."/>
            <person name="Ferguson D."/>
            <person name="Fisher S."/>
            <person name="Foley C.D."/>
            <person name="Franke A."/>
            <person name="Friedrich D."/>
            <person name="Gadbois L."/>
            <person name="Gearin G."/>
            <person name="Gearin C.R."/>
            <person name="Giannoukos G."/>
            <person name="Goode T."/>
            <person name="Graham J."/>
            <person name="Grandbois E."/>
            <person name="Grewal S."/>
            <person name="Gyaltsen K."/>
            <person name="Hafez N."/>
            <person name="Hagos B."/>
            <person name="Hall J."/>
            <person name="Henson C."/>
            <person name="Hollinger A."/>
            <person name="Honan T."/>
            <person name="Huard M.D."/>
            <person name="Hughes L."/>
            <person name="Hurhula B."/>
            <person name="Husby M.E."/>
            <person name="Kamat A."/>
            <person name="Kanga B."/>
            <person name="Kashin S."/>
            <person name="Khazanovich D."/>
            <person name="Kisner P."/>
            <person name="Lance K."/>
            <person name="Lara M."/>
            <person name="Lee W."/>
            <person name="Lennon N."/>
            <person name="Letendre F."/>
            <person name="LeVine R."/>
            <person name="Lipovsky A."/>
            <person name="Liu X."/>
            <person name="Liu J."/>
            <person name="Liu S."/>
            <person name="Lokyitsang T."/>
            <person name="Lokyitsang Y."/>
            <person name="Lubonja R."/>
            <person name="Lui A."/>
            <person name="MacDonald P."/>
            <person name="Magnisalis V."/>
            <person name="Maru K."/>
            <person name="Matthews C."/>
            <person name="McCusker W."/>
            <person name="McDonough S."/>
            <person name="Mehta T."/>
            <person name="Meldrim J."/>
            <person name="Meneus L."/>
            <person name="Mihai O."/>
            <person name="Mihalev A."/>
            <person name="Mihova T."/>
            <person name="Mittelman R."/>
            <person name="Mlenga V."/>
            <person name="Montmayeur A."/>
            <person name="Mulrain L."/>
            <person name="Navidi A."/>
            <person name="Naylor J."/>
            <person name="Negash T."/>
            <person name="Nguyen T."/>
            <person name="Nguyen N."/>
            <person name="Nicol R."/>
            <person name="Norbu C."/>
            <person name="Norbu N."/>
            <person name="Novod N."/>
            <person name="O'Neill B."/>
            <person name="Osman S."/>
            <person name="Markiewicz E."/>
            <person name="Oyono O.L."/>
            <person name="Patti C."/>
            <person name="Phunkhang P."/>
            <person name="Pierre F."/>
            <person name="Priest M."/>
            <person name="Raghuraman S."/>
            <person name="Rege F."/>
            <person name="Reyes R."/>
            <person name="Rise C."/>
            <person name="Rogov P."/>
            <person name="Ross K."/>
            <person name="Ryan E."/>
            <person name="Settipalli S."/>
            <person name="Shea T."/>
            <person name="Sherpa N."/>
            <person name="Shi L."/>
            <person name="Shih D."/>
            <person name="Sparrow T."/>
            <person name="Spaulding J."/>
            <person name="Stalker J."/>
            <person name="Stange-Thomann N."/>
            <person name="Stavropoulos S."/>
            <person name="Stone C."/>
            <person name="Strader C."/>
            <person name="Tesfaye S."/>
            <person name="Thomson T."/>
            <person name="Thoulutsang Y."/>
            <person name="Thoulutsang D."/>
            <person name="Topham K."/>
            <person name="Topping I."/>
            <person name="Tsamla T."/>
            <person name="Vassiliev H."/>
            <person name="Vo A."/>
            <person name="Wangchuk T."/>
            <person name="Wangdi T."/>
            <person name="Weiand M."/>
            <person name="Wilkinson J."/>
            <person name="Wilson A."/>
            <person name="Yadav S."/>
            <person name="Young G."/>
            <person name="Yu Q."/>
            <person name="Zembek L."/>
            <person name="Zhong D."/>
            <person name="Zimmer A."/>
            <person name="Zwirko Z."/>
            <person name="Jaffe D.B."/>
            <person name="Alvarez P."/>
            <person name="Brockman W."/>
            <person name="Butler J."/>
            <person name="Chin C."/>
            <person name="Gnerre S."/>
            <person name="Grabherr M."/>
            <person name="Kleber M."/>
            <person name="Mauceli E."/>
            <person name="MacCallum I."/>
        </authorList>
    </citation>
    <scope>NUCLEOTIDE SEQUENCE [LARGE SCALE GENOMIC DNA]</scope>
    <source>
        <strain evidence="2">Tucson 15287-2541.00</strain>
    </source>
</reference>